<dbReference type="RefSeq" id="WP_012764460.1">
    <property type="nucleotide sequence ID" value="NC_012880.1"/>
</dbReference>
<dbReference type="Pfam" id="PF05235">
    <property type="entry name" value="CHAD"/>
    <property type="match status" value="1"/>
</dbReference>
<dbReference type="KEGG" id="dda:Dd703_0832"/>
<evidence type="ECO:0000313" key="4">
    <source>
        <dbReference type="Proteomes" id="UP000002734"/>
    </source>
</evidence>
<dbReference type="STRING" id="579405.Dd703_0832"/>
<dbReference type="PROSITE" id="PS51708">
    <property type="entry name" value="CHAD"/>
    <property type="match status" value="1"/>
</dbReference>
<dbReference type="PROSITE" id="PS51707">
    <property type="entry name" value="CYTH"/>
    <property type="match status" value="1"/>
</dbReference>
<protein>
    <submittedName>
        <fullName evidence="3">Adenylate cyclase</fullName>
    </submittedName>
</protein>
<evidence type="ECO:0000259" key="1">
    <source>
        <dbReference type="PROSITE" id="PS51707"/>
    </source>
</evidence>
<reference evidence="3" key="1">
    <citation type="submission" date="2009-06" db="EMBL/GenBank/DDBJ databases">
        <title>Complete sequence of Dickeya dadantii Ech703.</title>
        <authorList>
            <consortium name="US DOE Joint Genome Institute"/>
            <person name="Lucas S."/>
            <person name="Copeland A."/>
            <person name="Lapidus A."/>
            <person name="Glavina del Rio T."/>
            <person name="Dalin E."/>
            <person name="Tice H."/>
            <person name="Bruce D."/>
            <person name="Goodwin L."/>
            <person name="Pitluck S."/>
            <person name="Chertkov O."/>
            <person name="Brettin T."/>
            <person name="Detter J.C."/>
            <person name="Han C."/>
            <person name="Larimer F."/>
            <person name="Land M."/>
            <person name="Hauser L."/>
            <person name="Kyrpides N."/>
            <person name="Mikhailova N."/>
            <person name="Balakrishnan V."/>
            <person name="Glasner J."/>
            <person name="Perna N.T."/>
        </authorList>
    </citation>
    <scope>NUCLEOTIDE SEQUENCE [LARGE SCALE GENOMIC DNA]</scope>
    <source>
        <strain evidence="3">Ech703</strain>
    </source>
</reference>
<gene>
    <name evidence="3" type="ordered locus">Dd703_0832</name>
</gene>
<dbReference type="InterPro" id="IPR023577">
    <property type="entry name" value="CYTH_domain"/>
</dbReference>
<dbReference type="Gene3D" id="2.40.320.10">
    <property type="entry name" value="Hypothetical Protein Pfu-838710-001"/>
    <property type="match status" value="1"/>
</dbReference>
<dbReference type="GO" id="GO:0046872">
    <property type="term" value="F:metal ion binding"/>
    <property type="evidence" value="ECO:0007669"/>
    <property type="project" value="TreeGrafter"/>
</dbReference>
<dbReference type="PANTHER" id="PTHR39569:SF1">
    <property type="entry name" value="INORGANIC TRIPHOSPHATASE"/>
    <property type="match status" value="1"/>
</dbReference>
<proteinExistence type="predicted"/>
<name>C6CAU2_MUSP7</name>
<dbReference type="Pfam" id="PF01928">
    <property type="entry name" value="CYTH"/>
    <property type="match status" value="1"/>
</dbReference>
<dbReference type="InterPro" id="IPR007899">
    <property type="entry name" value="CHAD_dom"/>
</dbReference>
<keyword evidence="4" id="KW-1185">Reference proteome</keyword>
<feature type="domain" description="CYTH" evidence="1">
    <location>
        <begin position="2"/>
        <end position="207"/>
    </location>
</feature>
<dbReference type="InterPro" id="IPR039013">
    <property type="entry name" value="YgiF"/>
</dbReference>
<dbReference type="GO" id="GO:0050355">
    <property type="term" value="F:inorganic triphosphate phosphatase activity"/>
    <property type="evidence" value="ECO:0007669"/>
    <property type="project" value="InterPro"/>
</dbReference>
<feature type="domain" description="CHAD" evidence="2">
    <location>
        <begin position="223"/>
        <end position="443"/>
    </location>
</feature>
<dbReference type="PANTHER" id="PTHR39569">
    <property type="entry name" value="INORGANIC TRIPHOSPHATASE"/>
    <property type="match status" value="1"/>
</dbReference>
<dbReference type="SUPFAM" id="SSF55154">
    <property type="entry name" value="CYTH-like phosphatases"/>
    <property type="match status" value="1"/>
</dbReference>
<dbReference type="SMART" id="SM01118">
    <property type="entry name" value="CYTH"/>
    <property type="match status" value="1"/>
</dbReference>
<accession>C6CAU2</accession>
<dbReference type="Proteomes" id="UP000002734">
    <property type="component" value="Chromosome"/>
</dbReference>
<dbReference type="InterPro" id="IPR033469">
    <property type="entry name" value="CYTH-like_dom_sf"/>
</dbReference>
<organism evidence="3 4">
    <name type="scientific">Musicola paradisiaca (strain Ech703)</name>
    <name type="common">Dickeya paradisiaca</name>
    <name type="synonym">Dickeya dadantii</name>
    <dbReference type="NCBI Taxonomy" id="579405"/>
    <lineage>
        <taxon>Bacteria</taxon>
        <taxon>Pseudomonadati</taxon>
        <taxon>Pseudomonadota</taxon>
        <taxon>Gammaproteobacteria</taxon>
        <taxon>Enterobacterales</taxon>
        <taxon>Pectobacteriaceae</taxon>
        <taxon>Musicola</taxon>
    </lineage>
</organism>
<sequence length="443" mass="50114">MSEEIELKFIVHPDSVDALREQLNHWQSEFSHCNRLQACHLANIYYETPDGYLRANGIGLRVRGENGRYEMTAKTAGKVVGGLHQHPEYNVALTGPELAVALLPAEIWPEGCDVAWLASALNPLFSTDFSREVWAVTYRQSVLEVAFDRGEVVAGEQREPICELELELKVGRQEDLLSFADELVDIGGLRQGSLSKAARGYHLAKGNPPRERRPLGIVPTEAKMTLDQGIAAGLEYALAHWQYHEELWARGDSEARLSLRDAAGMMRELLVLVGGVVPRKVTTLFRAALNNLEALVESSPDAEPLCYQSHYLKDKMVLVSWLLEDGWRQHMDNRERMRLQSAYKRFADIMMSRCLADLKTSFGRPLDALHYAQQLPRLQRGLFAFLLLGGFYPEASVRQYLRLWHELNRMIAELPSDSPVPDLLEACRRAAISQPQFWLHSGQ</sequence>
<evidence type="ECO:0000313" key="3">
    <source>
        <dbReference type="EMBL" id="ACS84642.1"/>
    </source>
</evidence>
<dbReference type="EMBL" id="CP001654">
    <property type="protein sequence ID" value="ACS84642.1"/>
    <property type="molecule type" value="Genomic_DNA"/>
</dbReference>
<evidence type="ECO:0000259" key="2">
    <source>
        <dbReference type="PROSITE" id="PS51708"/>
    </source>
</evidence>
<dbReference type="AlphaFoldDB" id="C6CAU2"/>
<dbReference type="eggNOG" id="COG3025">
    <property type="taxonomic scope" value="Bacteria"/>
</dbReference>
<dbReference type="CDD" id="cd07756">
    <property type="entry name" value="CYTH-like_Pase_CHAD"/>
    <property type="match status" value="1"/>
</dbReference>
<dbReference type="HOGENOM" id="CLU_040400_0_1_6"/>